<evidence type="ECO:0000256" key="3">
    <source>
        <dbReference type="ARBA" id="ARBA00022801"/>
    </source>
</evidence>
<dbReference type="InterPro" id="IPR023296">
    <property type="entry name" value="Glyco_hydro_beta-prop_sf"/>
</dbReference>
<evidence type="ECO:0000256" key="6">
    <source>
        <dbReference type="SAM" id="SignalP"/>
    </source>
</evidence>
<feature type="chain" id="PRO_5045048515" evidence="6">
    <location>
        <begin position="20"/>
        <end position="525"/>
    </location>
</feature>
<comment type="caution">
    <text evidence="8">The sequence shown here is derived from an EMBL/GenBank/DDBJ whole genome shotgun (WGS) entry which is preliminary data.</text>
</comment>
<keyword evidence="4 5" id="KW-0326">Glycosidase</keyword>
<dbReference type="SUPFAM" id="SSF49899">
    <property type="entry name" value="Concanavalin A-like lectins/glucanases"/>
    <property type="match status" value="1"/>
</dbReference>
<accession>A0ABR4FW41</accession>
<reference evidence="8 9" key="1">
    <citation type="submission" date="2024-07" db="EMBL/GenBank/DDBJ databases">
        <title>Section-level genome sequencing and comparative genomics of Aspergillus sections Usti and Cavernicolus.</title>
        <authorList>
            <consortium name="Lawrence Berkeley National Laboratory"/>
            <person name="Nybo J.L."/>
            <person name="Vesth T.C."/>
            <person name="Theobald S."/>
            <person name="Frisvad J.C."/>
            <person name="Larsen T.O."/>
            <person name="Kjaerboelling I."/>
            <person name="Rothschild-Mancinelli K."/>
            <person name="Lyhne E.K."/>
            <person name="Kogle M.E."/>
            <person name="Barry K."/>
            <person name="Clum A."/>
            <person name="Na H."/>
            <person name="Ledsgaard L."/>
            <person name="Lin J."/>
            <person name="Lipzen A."/>
            <person name="Kuo A."/>
            <person name="Riley R."/>
            <person name="Mondo S."/>
            <person name="Labutti K."/>
            <person name="Haridas S."/>
            <person name="Pangalinan J."/>
            <person name="Salamov A.A."/>
            <person name="Simmons B.A."/>
            <person name="Magnuson J.K."/>
            <person name="Chen J."/>
            <person name="Drula E."/>
            <person name="Henrissat B."/>
            <person name="Wiebenga A."/>
            <person name="Lubbers R.J."/>
            <person name="Gomes A.C."/>
            <person name="Makela M.R."/>
            <person name="Stajich J."/>
            <person name="Grigoriev I.V."/>
            <person name="Mortensen U.H."/>
            <person name="De Vries R.P."/>
            <person name="Baker S.E."/>
            <person name="Andersen M.R."/>
        </authorList>
    </citation>
    <scope>NUCLEOTIDE SEQUENCE [LARGE SCALE GENOMIC DNA]</scope>
    <source>
        <strain evidence="8 9">CBS 209.92</strain>
    </source>
</reference>
<dbReference type="EMBL" id="JBFTWV010000095">
    <property type="protein sequence ID" value="KAL2787491.1"/>
    <property type="molecule type" value="Genomic_DNA"/>
</dbReference>
<name>A0ABR4FW41_9EURO</name>
<feature type="signal peptide" evidence="6">
    <location>
        <begin position="1"/>
        <end position="19"/>
    </location>
</feature>
<dbReference type="PANTHER" id="PTHR42812:SF15">
    <property type="entry name" value="HYDROLASE, PUTATIVE (AFU_ORTHOLOGUE AFUA_2G00930)-RELATED"/>
    <property type="match status" value="1"/>
</dbReference>
<comment type="similarity">
    <text evidence="1 5">Belongs to the glycosyl hydrolase 43 family.</text>
</comment>
<evidence type="ECO:0000256" key="2">
    <source>
        <dbReference type="ARBA" id="ARBA00022729"/>
    </source>
</evidence>
<dbReference type="Gene3D" id="2.115.10.20">
    <property type="entry name" value="Glycosyl hydrolase domain, family 43"/>
    <property type="match status" value="1"/>
</dbReference>
<sequence length="525" mass="57304">MMLPSLLATALSTALLVQAQTFTNPIIYEDFPDNDISRGPDGYFYFSASSFHYSPGAPILRSADLINWELIAHSVPTLDFGPNYNLPSANETSYNLGTWASTLRYRESTEQWYWIGCANFWTTYVYTAPSVTGPWEQASSFQPCFYDCGLLVDDDDTLYVAYGSNNVSVAQLSPDGLSVVQTQVVFSAPPECASIEGNRMYKVNGTYYILDDCPSDGITEVWKADSPFGPYERRILVDSASMGSPVPGTGVPIQGSLVEVKETGSWYFMSFAWNYPLGRVPVLAPITWGEDGFPVLVTVDGSWGVSYPSPLPENEEAVPSWTGVDYFEGEALGLAWQWNHNPDTTKFTLNNPGLTLHTATVANDLYAARNTLTHRIHGAKPYGIVELDISNMADGDHCGLAALKDASAWVGVVRNGTEYHLVAVQGLMMGQYGGTTSTGTIVATEPITATKVWLKVSMDAAAVGSHEARFSYSLDGTDFTELGGVYTLTTDYLFFMGYRYGIFNYATKALVGSVDVISFASEESS</sequence>
<dbReference type="Pfam" id="PF04616">
    <property type="entry name" value="Glyco_hydro_43"/>
    <property type="match status" value="1"/>
</dbReference>
<evidence type="ECO:0000313" key="8">
    <source>
        <dbReference type="EMBL" id="KAL2787491.1"/>
    </source>
</evidence>
<dbReference type="Gene3D" id="2.60.120.200">
    <property type="match status" value="1"/>
</dbReference>
<dbReference type="GO" id="GO:0016787">
    <property type="term" value="F:hydrolase activity"/>
    <property type="evidence" value="ECO:0007669"/>
    <property type="project" value="UniProtKB-KW"/>
</dbReference>
<dbReference type="InterPro" id="IPR006710">
    <property type="entry name" value="Glyco_hydro_43"/>
</dbReference>
<dbReference type="PANTHER" id="PTHR42812">
    <property type="entry name" value="BETA-XYLOSIDASE"/>
    <property type="match status" value="1"/>
</dbReference>
<dbReference type="CDD" id="cd09001">
    <property type="entry name" value="GH43_FsAxh1-like"/>
    <property type="match status" value="1"/>
</dbReference>
<feature type="domain" description="Beta-xylosidase C-terminal Concanavalin A-like" evidence="7">
    <location>
        <begin position="325"/>
        <end position="511"/>
    </location>
</feature>
<protein>
    <submittedName>
        <fullName evidence="8">Glycosyl hydrolase family 43 protein</fullName>
    </submittedName>
</protein>
<keyword evidence="9" id="KW-1185">Reference proteome</keyword>
<dbReference type="InterPro" id="IPR041542">
    <property type="entry name" value="GH43_C2"/>
</dbReference>
<gene>
    <name evidence="8" type="ORF">BJX66DRAFT_310718</name>
</gene>
<evidence type="ECO:0000256" key="5">
    <source>
        <dbReference type="RuleBase" id="RU361187"/>
    </source>
</evidence>
<dbReference type="Proteomes" id="UP001610563">
    <property type="component" value="Unassembled WGS sequence"/>
</dbReference>
<evidence type="ECO:0000256" key="1">
    <source>
        <dbReference type="ARBA" id="ARBA00009865"/>
    </source>
</evidence>
<dbReference type="SUPFAM" id="SSF75005">
    <property type="entry name" value="Arabinanase/levansucrase/invertase"/>
    <property type="match status" value="1"/>
</dbReference>
<proteinExistence type="inferred from homology"/>
<evidence type="ECO:0000313" key="9">
    <source>
        <dbReference type="Proteomes" id="UP001610563"/>
    </source>
</evidence>
<keyword evidence="3 5" id="KW-0378">Hydrolase</keyword>
<evidence type="ECO:0000259" key="7">
    <source>
        <dbReference type="Pfam" id="PF17851"/>
    </source>
</evidence>
<organism evidence="8 9">
    <name type="scientific">Aspergillus keveii</name>
    <dbReference type="NCBI Taxonomy" id="714993"/>
    <lineage>
        <taxon>Eukaryota</taxon>
        <taxon>Fungi</taxon>
        <taxon>Dikarya</taxon>
        <taxon>Ascomycota</taxon>
        <taxon>Pezizomycotina</taxon>
        <taxon>Eurotiomycetes</taxon>
        <taxon>Eurotiomycetidae</taxon>
        <taxon>Eurotiales</taxon>
        <taxon>Aspergillaceae</taxon>
        <taxon>Aspergillus</taxon>
        <taxon>Aspergillus subgen. Nidulantes</taxon>
    </lineage>
</organism>
<keyword evidence="2 6" id="KW-0732">Signal</keyword>
<dbReference type="InterPro" id="IPR051795">
    <property type="entry name" value="Glycosyl_Hydrlase_43"/>
</dbReference>
<evidence type="ECO:0000256" key="4">
    <source>
        <dbReference type="ARBA" id="ARBA00023295"/>
    </source>
</evidence>
<dbReference type="Pfam" id="PF17851">
    <property type="entry name" value="GH43_C2"/>
    <property type="match status" value="1"/>
</dbReference>
<dbReference type="InterPro" id="IPR013320">
    <property type="entry name" value="ConA-like_dom_sf"/>
</dbReference>